<dbReference type="EMBL" id="JAVYJV010000017">
    <property type="protein sequence ID" value="KAK4349269.1"/>
    <property type="molecule type" value="Genomic_DNA"/>
</dbReference>
<dbReference type="AlphaFoldDB" id="A0AAE1V5E3"/>
<gene>
    <name evidence="2" type="ORF">RND71_032024</name>
</gene>
<keyword evidence="3" id="KW-1185">Reference proteome</keyword>
<evidence type="ECO:0000313" key="2">
    <source>
        <dbReference type="EMBL" id="KAK4349269.1"/>
    </source>
</evidence>
<reference evidence="2" key="1">
    <citation type="submission" date="2023-12" db="EMBL/GenBank/DDBJ databases">
        <title>Genome assembly of Anisodus tanguticus.</title>
        <authorList>
            <person name="Wang Y.-J."/>
        </authorList>
    </citation>
    <scope>NUCLEOTIDE SEQUENCE</scope>
    <source>
        <strain evidence="2">KB-2021</strain>
        <tissue evidence="2">Leaf</tissue>
    </source>
</reference>
<feature type="compositionally biased region" description="Polar residues" evidence="1">
    <location>
        <begin position="46"/>
        <end position="57"/>
    </location>
</feature>
<name>A0AAE1V5E3_9SOLA</name>
<feature type="region of interest" description="Disordered" evidence="1">
    <location>
        <begin position="25"/>
        <end position="89"/>
    </location>
</feature>
<feature type="compositionally biased region" description="Basic and acidic residues" evidence="1">
    <location>
        <begin position="58"/>
        <end position="72"/>
    </location>
</feature>
<organism evidence="2 3">
    <name type="scientific">Anisodus tanguticus</name>
    <dbReference type="NCBI Taxonomy" id="243964"/>
    <lineage>
        <taxon>Eukaryota</taxon>
        <taxon>Viridiplantae</taxon>
        <taxon>Streptophyta</taxon>
        <taxon>Embryophyta</taxon>
        <taxon>Tracheophyta</taxon>
        <taxon>Spermatophyta</taxon>
        <taxon>Magnoliopsida</taxon>
        <taxon>eudicotyledons</taxon>
        <taxon>Gunneridae</taxon>
        <taxon>Pentapetalae</taxon>
        <taxon>asterids</taxon>
        <taxon>lamiids</taxon>
        <taxon>Solanales</taxon>
        <taxon>Solanaceae</taxon>
        <taxon>Solanoideae</taxon>
        <taxon>Hyoscyameae</taxon>
        <taxon>Anisodus</taxon>
    </lineage>
</organism>
<proteinExistence type="predicted"/>
<accession>A0AAE1V5E3</accession>
<sequence length="89" mass="10030">MALIVFNRVTSVKTRAVFRNGGWRNLDMSKSTRKSPLVIKEEAVKSPQQDKQLINSVENRKNVNVEQGKSEKGVVSNDDDKEDGKKSLK</sequence>
<comment type="caution">
    <text evidence="2">The sequence shown here is derived from an EMBL/GenBank/DDBJ whole genome shotgun (WGS) entry which is preliminary data.</text>
</comment>
<dbReference type="Proteomes" id="UP001291623">
    <property type="component" value="Unassembled WGS sequence"/>
</dbReference>
<evidence type="ECO:0000256" key="1">
    <source>
        <dbReference type="SAM" id="MobiDB-lite"/>
    </source>
</evidence>
<evidence type="ECO:0000313" key="3">
    <source>
        <dbReference type="Proteomes" id="UP001291623"/>
    </source>
</evidence>
<protein>
    <submittedName>
        <fullName evidence="2">Uncharacterized protein</fullName>
    </submittedName>
</protein>